<dbReference type="PANTHER" id="PTHR31342">
    <property type="entry name" value="PROTEIN CHUP1, CHLOROPLASTIC"/>
    <property type="match status" value="1"/>
</dbReference>
<reference evidence="4 5" key="1">
    <citation type="submission" date="2014-04" db="EMBL/GenBank/DDBJ databases">
        <authorList>
            <consortium name="International Citrus Genome Consortium"/>
            <person name="Gmitter F."/>
            <person name="Chen C."/>
            <person name="Farmerie W."/>
            <person name="Harkins T."/>
            <person name="Desany B."/>
            <person name="Mohiuddin M."/>
            <person name="Kodira C."/>
            <person name="Borodovsky M."/>
            <person name="Lomsadze A."/>
            <person name="Burns P."/>
            <person name="Jenkins J."/>
            <person name="Prochnik S."/>
            <person name="Shu S."/>
            <person name="Chapman J."/>
            <person name="Pitluck S."/>
            <person name="Schmutz J."/>
            <person name="Rokhsar D."/>
        </authorList>
    </citation>
    <scope>NUCLEOTIDE SEQUENCE</scope>
</reference>
<dbReference type="AlphaFoldDB" id="A0A067FXY0"/>
<name>A0A067FXY0_CITSI</name>
<dbReference type="PaxDb" id="2711-XP_006488716.1"/>
<dbReference type="eggNOG" id="ENOG502QVIT">
    <property type="taxonomic scope" value="Eukaryota"/>
</dbReference>
<evidence type="ECO:0008006" key="6">
    <source>
        <dbReference type="Google" id="ProtNLM"/>
    </source>
</evidence>
<feature type="coiled-coil region" evidence="2">
    <location>
        <begin position="133"/>
        <end position="195"/>
    </location>
</feature>
<gene>
    <name evidence="4" type="ORF">CISIN_1g008574mg</name>
</gene>
<organism evidence="4 5">
    <name type="scientific">Citrus sinensis</name>
    <name type="common">Sweet orange</name>
    <name type="synonym">Citrus aurantium var. sinensis</name>
    <dbReference type="NCBI Taxonomy" id="2711"/>
    <lineage>
        <taxon>Eukaryota</taxon>
        <taxon>Viridiplantae</taxon>
        <taxon>Streptophyta</taxon>
        <taxon>Embryophyta</taxon>
        <taxon>Tracheophyta</taxon>
        <taxon>Spermatophyta</taxon>
        <taxon>Magnoliopsida</taxon>
        <taxon>eudicotyledons</taxon>
        <taxon>Gunneridae</taxon>
        <taxon>Pentapetalae</taxon>
        <taxon>rosids</taxon>
        <taxon>malvids</taxon>
        <taxon>Sapindales</taxon>
        <taxon>Rutaceae</taxon>
        <taxon>Aurantioideae</taxon>
        <taxon>Citrus</taxon>
    </lineage>
</organism>
<accession>A0A067FXY0</accession>
<feature type="compositionally biased region" description="Polar residues" evidence="3">
    <location>
        <begin position="8"/>
        <end position="23"/>
    </location>
</feature>
<dbReference type="GO" id="GO:0072699">
    <property type="term" value="P:protein localization to cortical microtubule cytoskeleton"/>
    <property type="evidence" value="ECO:0000318"/>
    <property type="project" value="GO_Central"/>
</dbReference>
<feature type="region of interest" description="Disordered" evidence="3">
    <location>
        <begin position="256"/>
        <end position="283"/>
    </location>
</feature>
<evidence type="ECO:0000256" key="3">
    <source>
        <dbReference type="SAM" id="MobiDB-lite"/>
    </source>
</evidence>
<dbReference type="GO" id="GO:0055028">
    <property type="term" value="C:cortical microtubule"/>
    <property type="evidence" value="ECO:0000318"/>
    <property type="project" value="GO_Central"/>
</dbReference>
<dbReference type="EMBL" id="KK784888">
    <property type="protein sequence ID" value="KDO72234.1"/>
    <property type="molecule type" value="Genomic_DNA"/>
</dbReference>
<evidence type="ECO:0000256" key="2">
    <source>
        <dbReference type="SAM" id="Coils"/>
    </source>
</evidence>
<keyword evidence="5" id="KW-1185">Reference proteome</keyword>
<feature type="region of interest" description="Disordered" evidence="3">
    <location>
        <begin position="1"/>
        <end position="47"/>
    </location>
</feature>
<feature type="coiled-coil region" evidence="2">
    <location>
        <begin position="394"/>
        <end position="421"/>
    </location>
</feature>
<feature type="compositionally biased region" description="Pro residues" evidence="3">
    <location>
        <begin position="262"/>
        <end position="275"/>
    </location>
</feature>
<evidence type="ECO:0000313" key="4">
    <source>
        <dbReference type="EMBL" id="KDO72234.1"/>
    </source>
</evidence>
<evidence type="ECO:0000256" key="1">
    <source>
        <dbReference type="ARBA" id="ARBA00023054"/>
    </source>
</evidence>
<proteinExistence type="predicted"/>
<keyword evidence="1 2" id="KW-0175">Coiled coil</keyword>
<dbReference type="SMR" id="A0A067FXY0"/>
<protein>
    <recommendedName>
        <fullName evidence="6">Protein CHUP1, chloroplastic</fullName>
    </recommendedName>
</protein>
<dbReference type="Proteomes" id="UP000027120">
    <property type="component" value="Unassembled WGS sequence"/>
</dbReference>
<dbReference type="InterPro" id="IPR040265">
    <property type="entry name" value="CHUP1/IPGA1-like"/>
</dbReference>
<evidence type="ECO:0000313" key="5">
    <source>
        <dbReference type="Proteomes" id="UP000027120"/>
    </source>
</evidence>
<dbReference type="PANTHER" id="PTHR31342:SF43">
    <property type="entry name" value="F11A17.16"/>
    <property type="match status" value="1"/>
</dbReference>
<sequence>MKQHQELSKTNNMSHSTAATTTFRLRANSKTRESPKQEAGINGVSLSPELKARAKSVPADVKTNNISKSRRALILNKPKSAEGAVGSHKDDEVKVFGRSLNRPVVEQFARPRRQRIVDANPGKIEDGLMDKKKKEFEEKLMLSENLVKDLQSEVFALKAEFVKAQSLNAELEKQNKKLVEDLVAAEAKIASLSSREQREAVGEYQSPKFKDVQKLIANKLEHSIVMTDAISETSINTPPSEPKIPIRNAAGVERKPQAYPSMPAPLPPPPPPRPPARAAATQKTPSFAQLYHSLTKQVEKKDLPSPVNQKRPAVSIAHSSIVGEIQNRSAHLLAIKADIETKGGFINSLIQKVLAAAYTNIEDLLEFVDWLDKELSSLADERAVLKHFKWPEKKADAMREAAVEYRDLKQLENEISSYRDDTNVPFGAALKKMASLLDKSERSIQRLVKLRNSVMHSYKDCKIPVDWMLDSGIISKIKQASMKLAQMYMKRVTRELELVHNSDRESTQEALLLQGLHFAYRAHQFVGGLDSETLCAFEEIRQRVPQHLGGSHKLLAGISSS</sequence>